<evidence type="ECO:0000256" key="7">
    <source>
        <dbReference type="ARBA" id="ARBA00022705"/>
    </source>
</evidence>
<dbReference type="InterPro" id="IPR029460">
    <property type="entry name" value="DNAPol_HHH"/>
</dbReference>
<dbReference type="Pfam" id="PF14579">
    <property type="entry name" value="HHH_6"/>
    <property type="match status" value="1"/>
</dbReference>
<comment type="function">
    <text evidence="9">DNA polymerase III is a complex, multichain enzyme responsible for most of the replicative synthesis in bacteria. This DNA polymerase also exhibits 3' to 5' exonuclease activity. The alpha chain is the DNA polymerase.</text>
</comment>
<dbReference type="EMBL" id="JAFBDR010000022">
    <property type="protein sequence ID" value="MBM7572880.1"/>
    <property type="molecule type" value="Genomic_DNA"/>
</dbReference>
<dbReference type="RefSeq" id="WP_204501544.1">
    <property type="nucleotide sequence ID" value="NZ_JAFBDR010000022.1"/>
</dbReference>
<evidence type="ECO:0000256" key="3">
    <source>
        <dbReference type="ARBA" id="ARBA00012417"/>
    </source>
</evidence>
<evidence type="ECO:0000256" key="5">
    <source>
        <dbReference type="ARBA" id="ARBA00022679"/>
    </source>
</evidence>
<evidence type="ECO:0000256" key="1">
    <source>
        <dbReference type="ARBA" id="ARBA00004496"/>
    </source>
</evidence>
<dbReference type="GO" id="GO:0003887">
    <property type="term" value="F:DNA-directed DNA polymerase activity"/>
    <property type="evidence" value="ECO:0007669"/>
    <property type="project" value="UniProtKB-EC"/>
</dbReference>
<dbReference type="Pfam" id="PF01336">
    <property type="entry name" value="tRNA_anti-codon"/>
    <property type="match status" value="1"/>
</dbReference>
<dbReference type="InterPro" id="IPR011708">
    <property type="entry name" value="DNA_pol3_alpha_NTPase_dom"/>
</dbReference>
<comment type="subcellular location">
    <subcellularLocation>
        <location evidence="1">Cytoplasm</location>
    </subcellularLocation>
</comment>
<dbReference type="InterPro" id="IPR003141">
    <property type="entry name" value="Pol/His_phosphatase_N"/>
</dbReference>
<keyword evidence="5 12" id="KW-0808">Transferase</keyword>
<protein>
    <recommendedName>
        <fullName evidence="4">DNA polymerase III subunit alpha</fullName>
        <ecNumber evidence="3">2.7.7.7</ecNumber>
    </recommendedName>
</protein>
<dbReference type="Gene3D" id="1.10.150.870">
    <property type="match status" value="1"/>
</dbReference>
<dbReference type="InterPro" id="IPR040982">
    <property type="entry name" value="DNA_pol3_finger"/>
</dbReference>
<comment type="catalytic activity">
    <reaction evidence="10">
        <text>DNA(n) + a 2'-deoxyribonucleoside 5'-triphosphate = DNA(n+1) + diphosphate</text>
        <dbReference type="Rhea" id="RHEA:22508"/>
        <dbReference type="Rhea" id="RHEA-COMP:17339"/>
        <dbReference type="Rhea" id="RHEA-COMP:17340"/>
        <dbReference type="ChEBI" id="CHEBI:33019"/>
        <dbReference type="ChEBI" id="CHEBI:61560"/>
        <dbReference type="ChEBI" id="CHEBI:173112"/>
        <dbReference type="EC" id="2.7.7.7"/>
    </reaction>
</comment>
<dbReference type="SUPFAM" id="SSF89550">
    <property type="entry name" value="PHP domain-like"/>
    <property type="match status" value="1"/>
</dbReference>
<dbReference type="InterPro" id="IPR016195">
    <property type="entry name" value="Pol/histidinol_Pase-like"/>
</dbReference>
<dbReference type="Pfam" id="PF02811">
    <property type="entry name" value="PHP"/>
    <property type="match status" value="1"/>
</dbReference>
<keyword evidence="13" id="KW-1185">Reference proteome</keyword>
<name>A0ABS2N4T0_9BACI</name>
<dbReference type="NCBIfam" id="NF004226">
    <property type="entry name" value="PRK05673.1"/>
    <property type="match status" value="1"/>
</dbReference>
<feature type="domain" description="Polymerase/histidinol phosphatase N-terminal" evidence="11">
    <location>
        <begin position="4"/>
        <end position="71"/>
    </location>
</feature>
<dbReference type="Pfam" id="PF17657">
    <property type="entry name" value="DNA_pol3_finger"/>
    <property type="match status" value="1"/>
</dbReference>
<dbReference type="Proteomes" id="UP001296943">
    <property type="component" value="Unassembled WGS sequence"/>
</dbReference>
<dbReference type="SMART" id="SM00481">
    <property type="entry name" value="POLIIIAc"/>
    <property type="match status" value="1"/>
</dbReference>
<dbReference type="Gene3D" id="3.20.20.140">
    <property type="entry name" value="Metal-dependent hydrolases"/>
    <property type="match status" value="1"/>
</dbReference>
<dbReference type="CDD" id="cd07431">
    <property type="entry name" value="PHP_PolIIIA"/>
    <property type="match status" value="1"/>
</dbReference>
<gene>
    <name evidence="12" type="ORF">JOC48_003411</name>
</gene>
<evidence type="ECO:0000256" key="4">
    <source>
        <dbReference type="ARBA" id="ARBA00019114"/>
    </source>
</evidence>
<keyword evidence="6 12" id="KW-0548">Nucleotidyltransferase</keyword>
<dbReference type="Gene3D" id="1.10.10.1600">
    <property type="entry name" value="Bacterial DNA polymerase III alpha subunit, thumb domain"/>
    <property type="match status" value="1"/>
</dbReference>
<evidence type="ECO:0000259" key="11">
    <source>
        <dbReference type="SMART" id="SM00481"/>
    </source>
</evidence>
<reference evidence="12 13" key="1">
    <citation type="submission" date="2021-01" db="EMBL/GenBank/DDBJ databases">
        <title>Genomic Encyclopedia of Type Strains, Phase IV (KMG-IV): sequencing the most valuable type-strain genomes for metagenomic binning, comparative biology and taxonomic classification.</title>
        <authorList>
            <person name="Goeker M."/>
        </authorList>
    </citation>
    <scope>NUCLEOTIDE SEQUENCE [LARGE SCALE GENOMIC DNA]</scope>
    <source>
        <strain evidence="12 13">DSM 23711</strain>
    </source>
</reference>
<dbReference type="Pfam" id="PF07733">
    <property type="entry name" value="DNA_pol3_alpha"/>
    <property type="match status" value="1"/>
</dbReference>
<accession>A0ABS2N4T0</accession>
<comment type="similarity">
    <text evidence="2">Belongs to the DNA polymerase type-C family. DnaE subfamily.</text>
</comment>
<dbReference type="PANTHER" id="PTHR32294:SF0">
    <property type="entry name" value="DNA POLYMERASE III SUBUNIT ALPHA"/>
    <property type="match status" value="1"/>
</dbReference>
<dbReference type="InterPro" id="IPR004805">
    <property type="entry name" value="DnaE2/DnaE/PolC"/>
</dbReference>
<evidence type="ECO:0000313" key="12">
    <source>
        <dbReference type="EMBL" id="MBM7572880.1"/>
    </source>
</evidence>
<dbReference type="InterPro" id="IPR004013">
    <property type="entry name" value="PHP_dom"/>
</dbReference>
<dbReference type="EC" id="2.7.7.7" evidence="3"/>
<evidence type="ECO:0000256" key="6">
    <source>
        <dbReference type="ARBA" id="ARBA00022695"/>
    </source>
</evidence>
<comment type="caution">
    <text evidence="12">The sequence shown here is derived from an EMBL/GenBank/DDBJ whole genome shotgun (WGS) entry which is preliminary data.</text>
</comment>
<evidence type="ECO:0000256" key="2">
    <source>
        <dbReference type="ARBA" id="ARBA00009496"/>
    </source>
</evidence>
<sequence length="1112" mass="126973">MNFTHLQVRSGYSLMKSSITVDKLIRRAQELGYKSIALTDEHVLHGAVSFYQACMDAGIKPIIGMTVLINNDNELPEECILLAKNNRGYGNLIRLSSHIQLSETNWIRSCDINSYLTDLIIILPVAKSKISHYFSENNLNEASTYVNNWKSVVNNCSFYLGVEPTDLAFSSWLRQLCTTSDISATAIGDVRFLNKSDKLAFDCLQAMREGNKWSPNMAGKSEGASYLWSKEEVEKAYGTGWPQLLEEAGHIAECCQLTIDLNQRRLPSFPVPDGKSADVYLKELCYDMFPAKYRDRADVKERLEYELRIIKSMHFSDYFLIVWDFIQYAKDQGIMVGPGRGSAAGSFVAYLLGITDVDPIHYQLLFERFLNPERISMPDIDIDFSDQRRDEVITYVKNKYGKDHVAQIITFGTFGVRSIIRELLKTMEIDSQDAAFVLKEIADNERKSVAESVNASQELTNYVKQSPPLQILFKIAARLEGLPRNVSTHAAGVVISEQPLVDHVPLIASQSEVYLTQFAMKELEAMGLLKMDFLGLRNLTLIEKILASISANENIEINLNHIPFDDEKTFALLQKGKTNGVFQLESQGMQRVLIELIPTNFEDIVAVNALYRPGPMEYIPVYIRRKHNKEQIIYPHKNLMPILKSTYGVLVYQEQIMQIANKVAGFNLGQADILRRAVSKKQEEAMKQQEKSFIQGCLEKGYSKQVAEEIFTWIVRFSNYGFNRSHAVGYSKISYYLAYLKAHYPAYFLAELLSSITGQQDKTREYIREAKEFGISVLPPSINNSFGKFTTEEQNIRMGLLTIKGVGYQAIKEIIQARKEGPFKHLFDFCLRVSLKVVNRPVIESLILAGAFDETNHNRASLLATIDQAIEQGELFREFEDQPSFFLEELDVTYIETEPFSKMKQLSMEKELIGLYMSNHPLTEHRSTLRENGYINLLDIRKHIGKNNLSSAAVIQTIKSIRTKRGDSMAFLTIADENDEMDAVLFPDLYRQVHRIIHEELLVFIKGKVEERNGRTQLLISDIRPFDKNELNHNESKRLFIKVTEDQEKIALNQMKHISDQFPGTVPIIIFHEKKRTTYKLSSDYFVQPNQSCMQAFFHAFGRDNVAIQNSS</sequence>
<evidence type="ECO:0000313" key="13">
    <source>
        <dbReference type="Proteomes" id="UP001296943"/>
    </source>
</evidence>
<evidence type="ECO:0000256" key="9">
    <source>
        <dbReference type="ARBA" id="ARBA00025611"/>
    </source>
</evidence>
<evidence type="ECO:0000256" key="8">
    <source>
        <dbReference type="ARBA" id="ARBA00022932"/>
    </source>
</evidence>
<proteinExistence type="inferred from homology"/>
<dbReference type="PANTHER" id="PTHR32294">
    <property type="entry name" value="DNA POLYMERASE III SUBUNIT ALPHA"/>
    <property type="match status" value="1"/>
</dbReference>
<organism evidence="12 13">
    <name type="scientific">Aquibacillus albus</name>
    <dbReference type="NCBI Taxonomy" id="1168171"/>
    <lineage>
        <taxon>Bacteria</taxon>
        <taxon>Bacillati</taxon>
        <taxon>Bacillota</taxon>
        <taxon>Bacilli</taxon>
        <taxon>Bacillales</taxon>
        <taxon>Bacillaceae</taxon>
        <taxon>Aquibacillus</taxon>
    </lineage>
</organism>
<evidence type="ECO:0000256" key="10">
    <source>
        <dbReference type="ARBA" id="ARBA00049244"/>
    </source>
</evidence>
<dbReference type="InterPro" id="IPR004365">
    <property type="entry name" value="NA-bd_OB_tRNA"/>
</dbReference>
<dbReference type="CDD" id="cd04485">
    <property type="entry name" value="DnaE_OBF"/>
    <property type="match status" value="1"/>
</dbReference>
<dbReference type="SUPFAM" id="SSF160975">
    <property type="entry name" value="AF1531-like"/>
    <property type="match status" value="1"/>
</dbReference>
<keyword evidence="8" id="KW-0239">DNA-directed DNA polymerase</keyword>
<dbReference type="NCBIfam" id="TIGR00594">
    <property type="entry name" value="polc"/>
    <property type="match status" value="1"/>
</dbReference>
<keyword evidence="7" id="KW-0235">DNA replication</keyword>
<dbReference type="InterPro" id="IPR041931">
    <property type="entry name" value="DNA_pol3_alpha_thumb_dom"/>
</dbReference>